<gene>
    <name evidence="3" type="ORF">E7215_00810</name>
</gene>
<feature type="domain" description="Transposase DDE" evidence="2">
    <location>
        <begin position="389"/>
        <end position="514"/>
    </location>
</feature>
<dbReference type="PANTHER" id="PTHR33408">
    <property type="entry name" value="TRANSPOSASE"/>
    <property type="match status" value="1"/>
</dbReference>
<evidence type="ECO:0000259" key="1">
    <source>
        <dbReference type="Pfam" id="PF05598"/>
    </source>
</evidence>
<evidence type="ECO:0000313" key="4">
    <source>
        <dbReference type="Proteomes" id="UP000768462"/>
    </source>
</evidence>
<dbReference type="InterPro" id="IPR025668">
    <property type="entry name" value="Tnp_DDE_dom"/>
</dbReference>
<dbReference type="AlphaFoldDB" id="A0A927W7P0"/>
<name>A0A927W7P0_9CLOT</name>
<feature type="domain" description="Transposase InsH N-terminal" evidence="1">
    <location>
        <begin position="22"/>
        <end position="114"/>
    </location>
</feature>
<dbReference type="InterPro" id="IPR047629">
    <property type="entry name" value="IS1182_transpos"/>
</dbReference>
<comment type="caution">
    <text evidence="3">The sequence shown here is derived from an EMBL/GenBank/DDBJ whole genome shotgun (WGS) entry which is preliminary data.</text>
</comment>
<dbReference type="Pfam" id="PF13751">
    <property type="entry name" value="DDE_Tnp_1_6"/>
    <property type="match status" value="1"/>
</dbReference>
<organism evidence="3 4">
    <name type="scientific">Clostridium sulfidigenes</name>
    <dbReference type="NCBI Taxonomy" id="318464"/>
    <lineage>
        <taxon>Bacteria</taxon>
        <taxon>Bacillati</taxon>
        <taxon>Bacillota</taxon>
        <taxon>Clostridia</taxon>
        <taxon>Eubacteriales</taxon>
        <taxon>Clostridiaceae</taxon>
        <taxon>Clostridium</taxon>
    </lineage>
</organism>
<evidence type="ECO:0000259" key="2">
    <source>
        <dbReference type="Pfam" id="PF13751"/>
    </source>
</evidence>
<evidence type="ECO:0000313" key="3">
    <source>
        <dbReference type="EMBL" id="MBE6058702.1"/>
    </source>
</evidence>
<proteinExistence type="predicted"/>
<sequence length="531" mass="61561">MKNLNYISNNIMAIHQLGLPISFENIIPDNDSVRLLYNVTEGLNYKELYKAYSTKGRNPVILPETMFRIIIYGYMEGVYSSRKLAKACRRDINFKWLLQGQRAPSHSSIARFRSDNLSICIDNLFNQLIAKLADLNEIRFENIFIDGTKIEANANRYSFVWKKSVEKFEYKLQEKIQGMICEIVAEFKLNYTVNIEKVSIDHAKEVLELLNSLRTKENIEFVYGKGKRKSNLQKYTEALLEFIDKQSRYDEYNSTFKGRNSFSKTDHDATFMRMKEEHMKNGQLKPAYNIQIGVEGEYIVGVDLSSERADQLTFIPFLEKLEMGLGVRYDSVIADAGYESEENYTHLEKNNQQAYIKPASYEKSKTLKYKKDISKVENMTYMDNDDSYICAAGKKLLFKGTTNKKSKSGFISVKKVYECEDCTGCAMKDKCTKAKGNKQIYVAKEFLRLRKISLKNITSPEGVILRMNRSIQVEGAFGVIKQDYGFRRFLMRSNPKVYTEFLLMAFGYNINKLHNKTLKNRNSQLLHKMIS</sequence>
<protein>
    <submittedName>
        <fullName evidence="3">IS1182 family transposase</fullName>
    </submittedName>
</protein>
<dbReference type="Proteomes" id="UP000768462">
    <property type="component" value="Unassembled WGS sequence"/>
</dbReference>
<dbReference type="NCBIfam" id="NF033551">
    <property type="entry name" value="transpos_IS1182"/>
    <property type="match status" value="1"/>
</dbReference>
<dbReference type="PANTHER" id="PTHR33408:SF2">
    <property type="entry name" value="TRANSPOSASE DDE DOMAIN-CONTAINING PROTEIN"/>
    <property type="match status" value="1"/>
</dbReference>
<dbReference type="InterPro" id="IPR008490">
    <property type="entry name" value="Transposase_InsH_N"/>
</dbReference>
<accession>A0A927W7P0</accession>
<reference evidence="3" key="1">
    <citation type="submission" date="2019-04" db="EMBL/GenBank/DDBJ databases">
        <title>Evolution of Biomass-Degrading Anaerobic Consortia Revealed by Metagenomics.</title>
        <authorList>
            <person name="Peng X."/>
        </authorList>
    </citation>
    <scope>NUCLEOTIDE SEQUENCE</scope>
    <source>
        <strain evidence="3">SIG254</strain>
    </source>
</reference>
<dbReference type="EMBL" id="SVCM01000010">
    <property type="protein sequence ID" value="MBE6058702.1"/>
    <property type="molecule type" value="Genomic_DNA"/>
</dbReference>
<dbReference type="Pfam" id="PF05598">
    <property type="entry name" value="DUF772"/>
    <property type="match status" value="1"/>
</dbReference>